<dbReference type="FunFam" id="3.30.230.10:FF:000080">
    <property type="entry name" value="Diphosphomevalonate decarboxylase"/>
    <property type="match status" value="1"/>
</dbReference>
<keyword evidence="6" id="KW-0067">ATP-binding</keyword>
<accession>A0A9W6ZQ16</accession>
<dbReference type="EC" id="4.1.1.33" evidence="3"/>
<gene>
    <name evidence="16" type="ORF">TrST_g10524</name>
</gene>
<dbReference type="EMBL" id="BRXY01000026">
    <property type="protein sequence ID" value="GMH54330.1"/>
    <property type="molecule type" value="Genomic_DNA"/>
</dbReference>
<evidence type="ECO:0000256" key="9">
    <source>
        <dbReference type="ARBA" id="ARBA00023098"/>
    </source>
</evidence>
<dbReference type="Proteomes" id="UP001165085">
    <property type="component" value="Unassembled WGS sequence"/>
</dbReference>
<evidence type="ECO:0000256" key="2">
    <source>
        <dbReference type="ARBA" id="ARBA00008831"/>
    </source>
</evidence>
<evidence type="ECO:0000259" key="15">
    <source>
        <dbReference type="Pfam" id="PF22700"/>
    </source>
</evidence>
<keyword evidence="12" id="KW-0456">Lyase</keyword>
<dbReference type="InterPro" id="IPR036554">
    <property type="entry name" value="GHMP_kinase_C_sf"/>
</dbReference>
<dbReference type="GO" id="GO:0009536">
    <property type="term" value="C:plastid"/>
    <property type="evidence" value="ECO:0007669"/>
    <property type="project" value="UniProtKB-SubCell"/>
</dbReference>
<dbReference type="SUPFAM" id="SSF54211">
    <property type="entry name" value="Ribosomal protein S5 domain 2-like"/>
    <property type="match status" value="1"/>
</dbReference>
<dbReference type="FunFam" id="3.30.70.890:FF:000005">
    <property type="entry name" value="Diphosphomevalonate decarboxylase"/>
    <property type="match status" value="1"/>
</dbReference>
<keyword evidence="9" id="KW-0443">Lipid metabolism</keyword>
<evidence type="ECO:0000256" key="1">
    <source>
        <dbReference type="ARBA" id="ARBA00004474"/>
    </source>
</evidence>
<dbReference type="PIRSF" id="PIRSF015950">
    <property type="entry name" value="Mev_P_decrbx"/>
    <property type="match status" value="1"/>
</dbReference>
<comment type="similarity">
    <text evidence="2">Belongs to the diphosphomevalonate decarboxylase family.</text>
</comment>
<dbReference type="PANTHER" id="PTHR10977">
    <property type="entry name" value="DIPHOSPHOMEVALONATE DECARBOXYLASE"/>
    <property type="match status" value="1"/>
</dbReference>
<evidence type="ECO:0000259" key="14">
    <source>
        <dbReference type="Pfam" id="PF18376"/>
    </source>
</evidence>
<dbReference type="GO" id="GO:0005829">
    <property type="term" value="C:cytosol"/>
    <property type="evidence" value="ECO:0007669"/>
    <property type="project" value="InterPro"/>
</dbReference>
<dbReference type="InterPro" id="IPR041431">
    <property type="entry name" value="Mvd1_C"/>
</dbReference>
<evidence type="ECO:0000256" key="6">
    <source>
        <dbReference type="ARBA" id="ARBA00022840"/>
    </source>
</evidence>
<feature type="domain" description="Mvd1 C-terminal" evidence="14">
    <location>
        <begin position="199"/>
        <end position="396"/>
    </location>
</feature>
<evidence type="ECO:0000313" key="17">
    <source>
        <dbReference type="Proteomes" id="UP001165085"/>
    </source>
</evidence>
<evidence type="ECO:0000256" key="5">
    <source>
        <dbReference type="ARBA" id="ARBA00022741"/>
    </source>
</evidence>
<feature type="domain" description="Diphosphomevalonate decarboxylase-like N-terminal" evidence="15">
    <location>
        <begin position="8"/>
        <end position="185"/>
    </location>
</feature>
<dbReference type="GO" id="GO:0005524">
    <property type="term" value="F:ATP binding"/>
    <property type="evidence" value="ECO:0007669"/>
    <property type="project" value="UniProtKB-KW"/>
</dbReference>
<evidence type="ECO:0000313" key="16">
    <source>
        <dbReference type="EMBL" id="GMH54330.1"/>
    </source>
</evidence>
<evidence type="ECO:0000256" key="7">
    <source>
        <dbReference type="ARBA" id="ARBA00022955"/>
    </source>
</evidence>
<keyword evidence="10" id="KW-1207">Sterol metabolism</keyword>
<dbReference type="GO" id="GO:0019287">
    <property type="term" value="P:isopentenyl diphosphate biosynthetic process, mevalonate pathway"/>
    <property type="evidence" value="ECO:0007669"/>
    <property type="project" value="InterPro"/>
</dbReference>
<sequence>MFSATVSAPTNIACVKYWGKKSVALNTPINSSVSVTLDQNDLKAVTTVCVSKSFKKDRLWLNGTEEDVTKSKRFMACISGVKRLATTKVSTEGEVLVDKSEWKHFGVHVSSMNTFPTAAGLASSAAGYAALVAGLAEVFGAKETYPGELSTIARQGSGSACRSLYGGFVAWRMGKDHDTGEDSLAQQVCDENHWPELRALILVVSDEKKDTSSTEGMSTSVNTSKLLGYRASTVVDERMRSIEKAYTERDFETFGKITMQDSNQFHATCLDTYPPIFYMNDVSKSVIKIVHAYNRWKGKVAAAYTFDAGPNAVIYHLEDVADELLALMLQYFPDDKFLGSLFGSSFVNNPQAWDRAKAFGLDDELLRMCDAKGRARGMGGDVKKIYITKSGPGPIVLSKEEALLDPETGLNCYVKGVAGDGGGVALGLFGLGLIGFGFVVLGGAGLVLGGGRGGKK</sequence>
<dbReference type="InterPro" id="IPR005935">
    <property type="entry name" value="Mev_decarb"/>
</dbReference>
<keyword evidence="13" id="KW-0812">Transmembrane</keyword>
<dbReference type="AlphaFoldDB" id="A0A9W6ZQ16"/>
<evidence type="ECO:0000256" key="12">
    <source>
        <dbReference type="ARBA" id="ARBA00023239"/>
    </source>
</evidence>
<dbReference type="OrthoDB" id="10253702at2759"/>
<dbReference type="Pfam" id="PF22700">
    <property type="entry name" value="MVD-like_N"/>
    <property type="match status" value="1"/>
</dbReference>
<keyword evidence="8" id="KW-0756">Sterol biosynthesis</keyword>
<evidence type="ECO:0000256" key="3">
    <source>
        <dbReference type="ARBA" id="ARBA00012296"/>
    </source>
</evidence>
<protein>
    <recommendedName>
        <fullName evidence="3">diphosphomevalonate decarboxylase</fullName>
        <ecNumber evidence="3">4.1.1.33</ecNumber>
    </recommendedName>
</protein>
<evidence type="ECO:0000256" key="4">
    <source>
        <dbReference type="ARBA" id="ARBA00022516"/>
    </source>
</evidence>
<keyword evidence="13" id="KW-0472">Membrane</keyword>
<keyword evidence="4" id="KW-0444">Lipid biosynthesis</keyword>
<keyword evidence="13" id="KW-1133">Transmembrane helix</keyword>
<keyword evidence="11" id="KW-0753">Steroid metabolism</keyword>
<dbReference type="PANTHER" id="PTHR10977:SF3">
    <property type="entry name" value="DIPHOSPHOMEVALONATE DECARBOXYLASE"/>
    <property type="match status" value="1"/>
</dbReference>
<dbReference type="Gene3D" id="3.30.70.890">
    <property type="entry name" value="GHMP kinase, C-terminal domain"/>
    <property type="match status" value="1"/>
</dbReference>
<keyword evidence="7" id="KW-0752">Steroid biosynthesis</keyword>
<comment type="subcellular location">
    <subcellularLocation>
        <location evidence="1">Plastid</location>
    </subcellularLocation>
</comment>
<dbReference type="InterPro" id="IPR020568">
    <property type="entry name" value="Ribosomal_Su5_D2-typ_SF"/>
</dbReference>
<keyword evidence="5" id="KW-0547">Nucleotide-binding</keyword>
<evidence type="ECO:0000256" key="10">
    <source>
        <dbReference type="ARBA" id="ARBA00023166"/>
    </source>
</evidence>
<organism evidence="16 17">
    <name type="scientific">Triparma strigata</name>
    <dbReference type="NCBI Taxonomy" id="1606541"/>
    <lineage>
        <taxon>Eukaryota</taxon>
        <taxon>Sar</taxon>
        <taxon>Stramenopiles</taxon>
        <taxon>Ochrophyta</taxon>
        <taxon>Bolidophyceae</taxon>
        <taxon>Parmales</taxon>
        <taxon>Triparmaceae</taxon>
        <taxon>Triparma</taxon>
    </lineage>
</organism>
<evidence type="ECO:0000256" key="13">
    <source>
        <dbReference type="SAM" id="Phobius"/>
    </source>
</evidence>
<name>A0A9W6ZQ16_9STRA</name>
<keyword evidence="17" id="KW-1185">Reference proteome</keyword>
<dbReference type="GO" id="GO:0004163">
    <property type="term" value="F:diphosphomevalonate decarboxylase activity"/>
    <property type="evidence" value="ECO:0007669"/>
    <property type="project" value="UniProtKB-EC"/>
</dbReference>
<dbReference type="NCBIfam" id="TIGR01240">
    <property type="entry name" value="mevDPdecarb"/>
    <property type="match status" value="1"/>
</dbReference>
<dbReference type="Pfam" id="PF18376">
    <property type="entry name" value="MDD_C"/>
    <property type="match status" value="1"/>
</dbReference>
<dbReference type="InterPro" id="IPR014721">
    <property type="entry name" value="Ribsml_uS5_D2-typ_fold_subgr"/>
</dbReference>
<dbReference type="SUPFAM" id="SSF55060">
    <property type="entry name" value="GHMP Kinase, C-terminal domain"/>
    <property type="match status" value="1"/>
</dbReference>
<dbReference type="GO" id="GO:0016126">
    <property type="term" value="P:sterol biosynthetic process"/>
    <property type="evidence" value="ECO:0007669"/>
    <property type="project" value="UniProtKB-KW"/>
</dbReference>
<reference evidence="17" key="1">
    <citation type="journal article" date="2023" name="Commun. Biol.">
        <title>Genome analysis of Parmales, the sister group of diatoms, reveals the evolutionary specialization of diatoms from phago-mixotrophs to photoautotrophs.</title>
        <authorList>
            <person name="Ban H."/>
            <person name="Sato S."/>
            <person name="Yoshikawa S."/>
            <person name="Yamada K."/>
            <person name="Nakamura Y."/>
            <person name="Ichinomiya M."/>
            <person name="Sato N."/>
            <person name="Blanc-Mathieu R."/>
            <person name="Endo H."/>
            <person name="Kuwata A."/>
            <person name="Ogata H."/>
        </authorList>
    </citation>
    <scope>NUCLEOTIDE SEQUENCE [LARGE SCALE GENOMIC DNA]</scope>
    <source>
        <strain evidence="17">NIES 3701</strain>
    </source>
</reference>
<evidence type="ECO:0000256" key="11">
    <source>
        <dbReference type="ARBA" id="ARBA00023221"/>
    </source>
</evidence>
<comment type="caution">
    <text evidence="16">The sequence shown here is derived from an EMBL/GenBank/DDBJ whole genome shotgun (WGS) entry which is preliminary data.</text>
</comment>
<dbReference type="Gene3D" id="3.30.230.10">
    <property type="match status" value="1"/>
</dbReference>
<evidence type="ECO:0000256" key="8">
    <source>
        <dbReference type="ARBA" id="ARBA00023011"/>
    </source>
</evidence>
<feature type="transmembrane region" description="Helical" evidence="13">
    <location>
        <begin position="424"/>
        <end position="448"/>
    </location>
</feature>
<dbReference type="InterPro" id="IPR029765">
    <property type="entry name" value="Mev_diP_decarb"/>
</dbReference>
<dbReference type="InterPro" id="IPR053859">
    <property type="entry name" value="MVD-like_N"/>
</dbReference>
<proteinExistence type="inferred from homology"/>